<dbReference type="EMBL" id="SMGQ01000012">
    <property type="protein sequence ID" value="TCK93242.1"/>
    <property type="molecule type" value="Genomic_DNA"/>
</dbReference>
<protein>
    <submittedName>
        <fullName evidence="4">S-layer family protein</fullName>
    </submittedName>
</protein>
<evidence type="ECO:0000313" key="4">
    <source>
        <dbReference type="EMBL" id="TCK93242.1"/>
    </source>
</evidence>
<evidence type="ECO:0000313" key="5">
    <source>
        <dbReference type="Proteomes" id="UP000294545"/>
    </source>
</evidence>
<accession>A0A4R1MMW3</accession>
<feature type="domain" description="SLH" evidence="3">
    <location>
        <begin position="150"/>
        <end position="213"/>
    </location>
</feature>
<dbReference type="InterPro" id="IPR001119">
    <property type="entry name" value="SLH_dom"/>
</dbReference>
<evidence type="ECO:0000256" key="1">
    <source>
        <dbReference type="ARBA" id="ARBA00022737"/>
    </source>
</evidence>
<keyword evidence="2" id="KW-0732">Signal</keyword>
<feature type="chain" id="PRO_5021015798" evidence="2">
    <location>
        <begin position="26"/>
        <end position="291"/>
    </location>
</feature>
<reference evidence="4 5" key="1">
    <citation type="submission" date="2019-03" db="EMBL/GenBank/DDBJ databases">
        <title>Genomic Encyclopedia of Type Strains, Phase IV (KMG-IV): sequencing the most valuable type-strain genomes for metagenomic binning, comparative biology and taxonomic classification.</title>
        <authorList>
            <person name="Goeker M."/>
        </authorList>
    </citation>
    <scope>NUCLEOTIDE SEQUENCE [LARGE SCALE GENOMIC DNA]</scope>
    <source>
        <strain evidence="4 5">DSM 24176</strain>
    </source>
</reference>
<gene>
    <name evidence="4" type="ORF">EDC19_1433</name>
</gene>
<proteinExistence type="predicted"/>
<evidence type="ECO:0000256" key="2">
    <source>
        <dbReference type="SAM" id="SignalP"/>
    </source>
</evidence>
<dbReference type="PROSITE" id="PS51272">
    <property type="entry name" value="SLH"/>
    <property type="match status" value="2"/>
</dbReference>
<feature type="domain" description="SLH" evidence="3">
    <location>
        <begin position="44"/>
        <end position="107"/>
    </location>
</feature>
<keyword evidence="1" id="KW-0677">Repeat</keyword>
<sequence length="291" mass="32842">MIRKKILGFALTGALILSSSSLAYANEVIPISIDEVELISIEANNFGFIDISENHWAYGDIQNLIKEELITNIWSGDVLPTTLVTKQDFATLLDNTFNFENDIDFSDYPLLNQLYNEENSDENISRIDVAQAITESFRAKDWNVATTLMYPVFEDTNDIEGAHIGGLSFVFNASIMRGLPDNTFKPYDDITFSELAASINRTLDVIAIAQENQFYEETSDTNEGSSTDSTDVITSYNDLMETATVIVDSLDDESLKEDYKKQLQSIELTRDGYENKIFRLNTLISELEQHQ</sequence>
<evidence type="ECO:0000259" key="3">
    <source>
        <dbReference type="PROSITE" id="PS51272"/>
    </source>
</evidence>
<keyword evidence="5" id="KW-1185">Reference proteome</keyword>
<dbReference type="Proteomes" id="UP000294545">
    <property type="component" value="Unassembled WGS sequence"/>
</dbReference>
<comment type="caution">
    <text evidence="4">The sequence shown here is derived from an EMBL/GenBank/DDBJ whole genome shotgun (WGS) entry which is preliminary data.</text>
</comment>
<name>A0A4R1MMW3_9FIRM</name>
<feature type="signal peptide" evidence="2">
    <location>
        <begin position="1"/>
        <end position="25"/>
    </location>
</feature>
<organism evidence="4 5">
    <name type="scientific">Natranaerovirga hydrolytica</name>
    <dbReference type="NCBI Taxonomy" id="680378"/>
    <lineage>
        <taxon>Bacteria</taxon>
        <taxon>Bacillati</taxon>
        <taxon>Bacillota</taxon>
        <taxon>Clostridia</taxon>
        <taxon>Lachnospirales</taxon>
        <taxon>Natranaerovirgaceae</taxon>
        <taxon>Natranaerovirga</taxon>
    </lineage>
</organism>
<dbReference type="RefSeq" id="WP_165868546.1">
    <property type="nucleotide sequence ID" value="NZ_SMGQ01000012.1"/>
</dbReference>
<dbReference type="AlphaFoldDB" id="A0A4R1MMW3"/>